<feature type="compositionally biased region" description="Basic residues" evidence="6">
    <location>
        <begin position="1"/>
        <end position="20"/>
    </location>
</feature>
<dbReference type="GO" id="GO:0003735">
    <property type="term" value="F:structural constituent of ribosome"/>
    <property type="evidence" value="ECO:0007669"/>
    <property type="project" value="InterPro"/>
</dbReference>
<accession>A0A8J7TSJ5</accession>
<comment type="caution">
    <text evidence="7">The sequence shown here is derived from an EMBL/GenBank/DDBJ whole genome shotgun (WGS) entry which is preliminary data.</text>
</comment>
<organism evidence="7 8">
    <name type="scientific">Candidatus Paracaedimonas acanthamoebae</name>
    <dbReference type="NCBI Taxonomy" id="244581"/>
    <lineage>
        <taxon>Bacteria</taxon>
        <taxon>Pseudomonadati</taxon>
        <taxon>Pseudomonadota</taxon>
        <taxon>Alphaproteobacteria</taxon>
        <taxon>Holosporales</taxon>
        <taxon>Caedimonadaceae</taxon>
        <taxon>Candidatus Paracaedimonas</taxon>
    </lineage>
</organism>
<dbReference type="InterPro" id="IPR044957">
    <property type="entry name" value="Ribosomal_bL32_bact"/>
</dbReference>
<dbReference type="NCBIfam" id="TIGR01031">
    <property type="entry name" value="rpmF_bact"/>
    <property type="match status" value="1"/>
</dbReference>
<dbReference type="HAMAP" id="MF_00340">
    <property type="entry name" value="Ribosomal_bL32"/>
    <property type="match status" value="1"/>
</dbReference>
<dbReference type="EMBL" id="JAFKGL010000010">
    <property type="protein sequence ID" value="MBN9412421.1"/>
    <property type="molecule type" value="Genomic_DNA"/>
</dbReference>
<evidence type="ECO:0000256" key="2">
    <source>
        <dbReference type="ARBA" id="ARBA00022980"/>
    </source>
</evidence>
<evidence type="ECO:0000256" key="1">
    <source>
        <dbReference type="ARBA" id="ARBA00008560"/>
    </source>
</evidence>
<dbReference type="GO" id="GO:0015934">
    <property type="term" value="C:large ribosomal subunit"/>
    <property type="evidence" value="ECO:0007669"/>
    <property type="project" value="InterPro"/>
</dbReference>
<dbReference type="PANTHER" id="PTHR35534:SF1">
    <property type="entry name" value="LARGE RIBOSOMAL SUBUNIT PROTEIN BL32"/>
    <property type="match status" value="1"/>
</dbReference>
<dbReference type="Proteomes" id="UP000664414">
    <property type="component" value="Unassembled WGS sequence"/>
</dbReference>
<gene>
    <name evidence="5 7" type="primary">rpmF</name>
    <name evidence="7" type="ORF">J0H12_00645</name>
</gene>
<evidence type="ECO:0000313" key="8">
    <source>
        <dbReference type="Proteomes" id="UP000664414"/>
    </source>
</evidence>
<dbReference type="Gene3D" id="1.20.5.640">
    <property type="entry name" value="Single helix bin"/>
    <property type="match status" value="1"/>
</dbReference>
<dbReference type="GO" id="GO:0006412">
    <property type="term" value="P:translation"/>
    <property type="evidence" value="ECO:0007669"/>
    <property type="project" value="UniProtKB-UniRule"/>
</dbReference>
<evidence type="ECO:0000313" key="7">
    <source>
        <dbReference type="EMBL" id="MBN9412421.1"/>
    </source>
</evidence>
<evidence type="ECO:0000256" key="5">
    <source>
        <dbReference type="HAMAP-Rule" id="MF_00340"/>
    </source>
</evidence>
<dbReference type="Pfam" id="PF01783">
    <property type="entry name" value="Ribosomal_L32p"/>
    <property type="match status" value="1"/>
</dbReference>
<evidence type="ECO:0000256" key="3">
    <source>
        <dbReference type="ARBA" id="ARBA00023274"/>
    </source>
</evidence>
<dbReference type="PANTHER" id="PTHR35534">
    <property type="entry name" value="50S RIBOSOMAL PROTEIN L32"/>
    <property type="match status" value="1"/>
</dbReference>
<proteinExistence type="inferred from homology"/>
<sequence>MAVPKRKVSKSRRDMRRSHHALPQIRSGECTNCGERKLSHHMCSKCGHYRGRMILDIKV</sequence>
<evidence type="ECO:0000256" key="6">
    <source>
        <dbReference type="SAM" id="MobiDB-lite"/>
    </source>
</evidence>
<keyword evidence="2 5" id="KW-0689">Ribosomal protein</keyword>
<comment type="similarity">
    <text evidence="1 5">Belongs to the bacterial ribosomal protein bL32 family.</text>
</comment>
<evidence type="ECO:0000256" key="4">
    <source>
        <dbReference type="ARBA" id="ARBA00035178"/>
    </source>
</evidence>
<reference evidence="7" key="1">
    <citation type="submission" date="2021-02" db="EMBL/GenBank/DDBJ databases">
        <title>Thiocyanate and organic carbon inputs drive convergent selection for specific autotrophic Afipia and Thiobacillus strains within complex microbiomes.</title>
        <authorList>
            <person name="Huddy R.J."/>
            <person name="Sachdeva R."/>
            <person name="Kadzinga F."/>
            <person name="Kantor R.S."/>
            <person name="Harrison S.T.L."/>
            <person name="Banfield J.F."/>
        </authorList>
    </citation>
    <scope>NUCLEOTIDE SEQUENCE</scope>
    <source>
        <strain evidence="7">SCN18_10_11_15_R4_P_38_20</strain>
    </source>
</reference>
<dbReference type="InterPro" id="IPR002677">
    <property type="entry name" value="Ribosomal_bL32"/>
</dbReference>
<dbReference type="InterPro" id="IPR011332">
    <property type="entry name" value="Ribosomal_zn-bd"/>
</dbReference>
<keyword evidence="3 5" id="KW-0687">Ribonucleoprotein</keyword>
<feature type="region of interest" description="Disordered" evidence="6">
    <location>
        <begin position="1"/>
        <end position="23"/>
    </location>
</feature>
<protein>
    <recommendedName>
        <fullName evidence="4 5">Large ribosomal subunit protein bL32</fullName>
    </recommendedName>
</protein>
<dbReference type="SUPFAM" id="SSF57829">
    <property type="entry name" value="Zn-binding ribosomal proteins"/>
    <property type="match status" value="1"/>
</dbReference>
<dbReference type="AlphaFoldDB" id="A0A8J7TSJ5"/>
<name>A0A8J7TSJ5_9PROT</name>